<evidence type="ECO:0000256" key="1">
    <source>
        <dbReference type="SAM" id="Phobius"/>
    </source>
</evidence>
<dbReference type="Proteomes" id="UP001418222">
    <property type="component" value="Unassembled WGS sequence"/>
</dbReference>
<comment type="caution">
    <text evidence="2">The sequence shown here is derived from an EMBL/GenBank/DDBJ whole genome shotgun (WGS) entry which is preliminary data.</text>
</comment>
<keyword evidence="1" id="KW-1133">Transmembrane helix</keyword>
<keyword evidence="1" id="KW-0472">Membrane</keyword>
<reference evidence="2 3" key="1">
    <citation type="journal article" date="2022" name="Nat. Plants">
        <title>Genomes of leafy and leafless Platanthera orchids illuminate the evolution of mycoheterotrophy.</title>
        <authorList>
            <person name="Li M.H."/>
            <person name="Liu K.W."/>
            <person name="Li Z."/>
            <person name="Lu H.C."/>
            <person name="Ye Q.L."/>
            <person name="Zhang D."/>
            <person name="Wang J.Y."/>
            <person name="Li Y.F."/>
            <person name="Zhong Z.M."/>
            <person name="Liu X."/>
            <person name="Yu X."/>
            <person name="Liu D.K."/>
            <person name="Tu X.D."/>
            <person name="Liu B."/>
            <person name="Hao Y."/>
            <person name="Liao X.Y."/>
            <person name="Jiang Y.T."/>
            <person name="Sun W.H."/>
            <person name="Chen J."/>
            <person name="Chen Y.Q."/>
            <person name="Ai Y."/>
            <person name="Zhai J.W."/>
            <person name="Wu S.S."/>
            <person name="Zhou Z."/>
            <person name="Hsiao Y.Y."/>
            <person name="Wu W.L."/>
            <person name="Chen Y.Y."/>
            <person name="Lin Y.F."/>
            <person name="Hsu J.L."/>
            <person name="Li C.Y."/>
            <person name="Wang Z.W."/>
            <person name="Zhao X."/>
            <person name="Zhong W.Y."/>
            <person name="Ma X.K."/>
            <person name="Ma L."/>
            <person name="Huang J."/>
            <person name="Chen G.Z."/>
            <person name="Huang M.Z."/>
            <person name="Huang L."/>
            <person name="Peng D.H."/>
            <person name="Luo Y.B."/>
            <person name="Zou S.Q."/>
            <person name="Chen S.P."/>
            <person name="Lan S."/>
            <person name="Tsai W.C."/>
            <person name="Van de Peer Y."/>
            <person name="Liu Z.J."/>
        </authorList>
    </citation>
    <scope>NUCLEOTIDE SEQUENCE [LARGE SCALE GENOMIC DNA]</scope>
    <source>
        <strain evidence="2">Lor287</strain>
    </source>
</reference>
<dbReference type="AlphaFoldDB" id="A0AAP0BMD0"/>
<keyword evidence="1" id="KW-0812">Transmembrane</keyword>
<keyword evidence="3" id="KW-1185">Reference proteome</keyword>
<accession>A0AAP0BMD0</accession>
<evidence type="ECO:0000313" key="3">
    <source>
        <dbReference type="Proteomes" id="UP001418222"/>
    </source>
</evidence>
<dbReference type="Pfam" id="PF03311">
    <property type="entry name" value="Cornichon"/>
    <property type="match status" value="1"/>
</dbReference>
<gene>
    <name evidence="2" type="ORF">KSP39_PZI008551</name>
</gene>
<proteinExistence type="predicted"/>
<evidence type="ECO:0000313" key="2">
    <source>
        <dbReference type="EMBL" id="KAK8944400.1"/>
    </source>
</evidence>
<dbReference type="GO" id="GO:0016192">
    <property type="term" value="P:vesicle-mediated transport"/>
    <property type="evidence" value="ECO:0007669"/>
    <property type="project" value="InterPro"/>
</dbReference>
<dbReference type="InterPro" id="IPR003377">
    <property type="entry name" value="Cornichon"/>
</dbReference>
<sequence length="249" mass="27613">MDELVEISRIIGQCMQESPHIQISSSLFTIPEAISELETMTGIMDELKSTKTIWGVKLPNWRLIRSATPCEDDGMPPSIKRKTTSHPPLTNHLVVGTINIVCRPTKDTSLRFVTYRLRKHLIDVTEIFSQLNGEKTHRLAKLIYLVVLLFLSLFWYAYGWPVKGKEDGSQSGGCGLTDHRSLGFVSIHADEPRAAGGPAAAGRLCSKALDGGGIGRGGMAGWGRNQEWDFFLWRIGVHLARAIRTSDRA</sequence>
<organism evidence="2 3">
    <name type="scientific">Platanthera zijinensis</name>
    <dbReference type="NCBI Taxonomy" id="2320716"/>
    <lineage>
        <taxon>Eukaryota</taxon>
        <taxon>Viridiplantae</taxon>
        <taxon>Streptophyta</taxon>
        <taxon>Embryophyta</taxon>
        <taxon>Tracheophyta</taxon>
        <taxon>Spermatophyta</taxon>
        <taxon>Magnoliopsida</taxon>
        <taxon>Liliopsida</taxon>
        <taxon>Asparagales</taxon>
        <taxon>Orchidaceae</taxon>
        <taxon>Orchidoideae</taxon>
        <taxon>Orchideae</taxon>
        <taxon>Orchidinae</taxon>
        <taxon>Platanthera</taxon>
    </lineage>
</organism>
<dbReference type="EMBL" id="JBBWWQ010000006">
    <property type="protein sequence ID" value="KAK8944400.1"/>
    <property type="molecule type" value="Genomic_DNA"/>
</dbReference>
<protein>
    <submittedName>
        <fullName evidence="2">Uncharacterized protein</fullName>
    </submittedName>
</protein>
<feature type="transmembrane region" description="Helical" evidence="1">
    <location>
        <begin position="142"/>
        <end position="160"/>
    </location>
</feature>
<name>A0AAP0BMD0_9ASPA</name>